<evidence type="ECO:0008006" key="4">
    <source>
        <dbReference type="Google" id="ProtNLM"/>
    </source>
</evidence>
<keyword evidence="3" id="KW-1185">Reference proteome</keyword>
<accession>A0A434AA99</accession>
<dbReference type="RefSeq" id="WP_127337323.1">
    <property type="nucleotide sequence ID" value="NZ_QWDM01000003.1"/>
</dbReference>
<organism evidence="2 3">
    <name type="scientific">Flavobacterium cupreum</name>
    <dbReference type="NCBI Taxonomy" id="2133766"/>
    <lineage>
        <taxon>Bacteria</taxon>
        <taxon>Pseudomonadati</taxon>
        <taxon>Bacteroidota</taxon>
        <taxon>Flavobacteriia</taxon>
        <taxon>Flavobacteriales</taxon>
        <taxon>Flavobacteriaceae</taxon>
        <taxon>Flavobacterium</taxon>
    </lineage>
</organism>
<feature type="signal peptide" evidence="1">
    <location>
        <begin position="1"/>
        <end position="21"/>
    </location>
</feature>
<evidence type="ECO:0000313" key="3">
    <source>
        <dbReference type="Proteomes" id="UP000288102"/>
    </source>
</evidence>
<sequence>MKKITTIIIILISCINSAVNAQTYYPLKNIETNLAPVSNVNGQWVAVSPSNNTLGANYYQGLSFGFDVNNYASLVNGVGTQDLYFGRWQSEWKGWRKIVMQNEIGNVGIGTSAPTANLEVVAPLLDGSETLLKVRVSDAAQDYFRISNMTGGSGQFIPTLYGYHVSDNRPALYLTAAVESGNDIGIDPVMVFDSRLPLNAIATRPLFAWDSFGNRKMILTSNGNLGIGTTTTGPHKLAVEGSIGAREIKVQATGWSDFVFEKNYSLPTLEEVEKHINEKGHLKDVPSEKEVLENGINLGEMNSKLLQKIEELTLYSIEQNKKIIDLQKQNEKLLEIEKRLSKIETNSK</sequence>
<dbReference type="EMBL" id="QWDM01000003">
    <property type="protein sequence ID" value="RUT71266.1"/>
    <property type="molecule type" value="Genomic_DNA"/>
</dbReference>
<evidence type="ECO:0000313" key="2">
    <source>
        <dbReference type="EMBL" id="RUT71266.1"/>
    </source>
</evidence>
<gene>
    <name evidence="2" type="ORF">D0817_05130</name>
</gene>
<protein>
    <recommendedName>
        <fullName evidence="4">Cell wall anchor protein</fullName>
    </recommendedName>
</protein>
<name>A0A434AA99_9FLAO</name>
<proteinExistence type="predicted"/>
<comment type="caution">
    <text evidence="2">The sequence shown here is derived from an EMBL/GenBank/DDBJ whole genome shotgun (WGS) entry which is preliminary data.</text>
</comment>
<keyword evidence="1" id="KW-0732">Signal</keyword>
<evidence type="ECO:0000256" key="1">
    <source>
        <dbReference type="SAM" id="SignalP"/>
    </source>
</evidence>
<dbReference type="AlphaFoldDB" id="A0A434AA99"/>
<feature type="chain" id="PRO_5019324424" description="Cell wall anchor protein" evidence="1">
    <location>
        <begin position="22"/>
        <end position="348"/>
    </location>
</feature>
<reference evidence="3" key="1">
    <citation type="journal article" date="2019" name="Syst. Appl. Microbiol.">
        <title>Flavobacterium circumlabens sp. nov. and Flavobacterium cupreum sp. nov., two psychrotrophic species isolated from Antarctic environmental samples.</title>
        <authorList>
            <person name="Kralova S."/>
            <person name="Busse H.-J."/>
            <person name="Svec P."/>
            <person name="Maslanova I."/>
            <person name="Stankova E."/>
            <person name="Bartak M."/>
            <person name="Sedlacek I."/>
        </authorList>
    </citation>
    <scope>NUCLEOTIDE SEQUENCE [LARGE SCALE GENOMIC DNA]</scope>
    <source>
        <strain evidence="3">CCM 8825</strain>
    </source>
</reference>
<dbReference type="OrthoDB" id="9808753at2"/>
<dbReference type="Proteomes" id="UP000288102">
    <property type="component" value="Unassembled WGS sequence"/>
</dbReference>